<dbReference type="PRINTS" id="PR00812">
    <property type="entry name" value="BCTERIALGSPF"/>
</dbReference>
<dbReference type="NCBIfam" id="NF007861">
    <property type="entry name" value="PRK10573.1"/>
    <property type="match status" value="1"/>
</dbReference>
<dbReference type="InterPro" id="IPR018076">
    <property type="entry name" value="T2SS_GspF_dom"/>
</dbReference>
<feature type="transmembrane region" description="Helical" evidence="10">
    <location>
        <begin position="206"/>
        <end position="235"/>
    </location>
</feature>
<keyword evidence="5" id="KW-0997">Cell inner membrane</keyword>
<evidence type="ECO:0000256" key="4">
    <source>
        <dbReference type="ARBA" id="ARBA00022475"/>
    </source>
</evidence>
<keyword evidence="4" id="KW-1003">Cell membrane</keyword>
<dbReference type="PROSITE" id="PS00874">
    <property type="entry name" value="T2SP_F"/>
    <property type="match status" value="1"/>
</dbReference>
<protein>
    <submittedName>
        <fullName evidence="12">Type IV pilin biogenesis protein</fullName>
    </submittedName>
</protein>
<evidence type="ECO:0000256" key="1">
    <source>
        <dbReference type="ARBA" id="ARBA00004429"/>
    </source>
</evidence>
<proteinExistence type="inferred from homology"/>
<dbReference type="FunFam" id="1.20.81.30:FF:000001">
    <property type="entry name" value="Type II secretion system protein F"/>
    <property type="match status" value="1"/>
</dbReference>
<evidence type="ECO:0000256" key="10">
    <source>
        <dbReference type="SAM" id="Phobius"/>
    </source>
</evidence>
<feature type="domain" description="Type II secretion system protein GspF" evidence="11">
    <location>
        <begin position="269"/>
        <end position="327"/>
    </location>
</feature>
<dbReference type="InterPro" id="IPR001992">
    <property type="entry name" value="T2SS_GspF/T4SS_PilC_CS"/>
</dbReference>
<keyword evidence="3 9" id="KW-0813">Transport</keyword>
<accession>A0A2X4TY18</accession>
<evidence type="ECO:0000256" key="7">
    <source>
        <dbReference type="ARBA" id="ARBA00022989"/>
    </source>
</evidence>
<keyword evidence="8 10" id="KW-0472">Membrane</keyword>
<dbReference type="Gene3D" id="1.20.81.30">
    <property type="entry name" value="Type II secretion system (T2SS), domain F"/>
    <property type="match status" value="2"/>
</dbReference>
<name>A0A2X4TY18_SERPL</name>
<evidence type="ECO:0000313" key="12">
    <source>
        <dbReference type="EMBL" id="SQI31803.1"/>
    </source>
</evidence>
<dbReference type="Pfam" id="PF00482">
    <property type="entry name" value="T2SSF"/>
    <property type="match status" value="2"/>
</dbReference>
<feature type="transmembrane region" description="Helical" evidence="10">
    <location>
        <begin position="163"/>
        <end position="186"/>
    </location>
</feature>
<evidence type="ECO:0000256" key="3">
    <source>
        <dbReference type="ARBA" id="ARBA00022448"/>
    </source>
</evidence>
<evidence type="ECO:0000256" key="6">
    <source>
        <dbReference type="ARBA" id="ARBA00022692"/>
    </source>
</evidence>
<dbReference type="AlphaFoldDB" id="A0A2X4TY18"/>
<evidence type="ECO:0000256" key="8">
    <source>
        <dbReference type="ARBA" id="ARBA00023136"/>
    </source>
</evidence>
<evidence type="ECO:0000259" key="11">
    <source>
        <dbReference type="Pfam" id="PF00482"/>
    </source>
</evidence>
<reference evidence="12 13" key="1">
    <citation type="submission" date="2018-06" db="EMBL/GenBank/DDBJ databases">
        <authorList>
            <consortium name="Pathogen Informatics"/>
            <person name="Doyle S."/>
        </authorList>
    </citation>
    <scope>NUCLEOTIDE SEQUENCE [LARGE SCALE GENOMIC DNA]</scope>
    <source>
        <strain evidence="12 13">NCTC12961</strain>
    </source>
</reference>
<evidence type="ECO:0000256" key="5">
    <source>
        <dbReference type="ARBA" id="ARBA00022519"/>
    </source>
</evidence>
<dbReference type="Proteomes" id="UP000248897">
    <property type="component" value="Chromosome 1"/>
</dbReference>
<comment type="subcellular location">
    <subcellularLocation>
        <location evidence="1 9">Cell inner membrane</location>
        <topology evidence="1 9">Multi-pass membrane protein</topology>
    </subcellularLocation>
</comment>
<evidence type="ECO:0000313" key="13">
    <source>
        <dbReference type="Proteomes" id="UP000248897"/>
    </source>
</evidence>
<dbReference type="STRING" id="82996.ADP72_07580"/>
<gene>
    <name evidence="12" type="primary">gspF</name>
    <name evidence="12" type="ORF">NCTC12961_00860</name>
</gene>
<dbReference type="EMBL" id="LS483469">
    <property type="protein sequence ID" value="SQI31803.1"/>
    <property type="molecule type" value="Genomic_DNA"/>
</dbReference>
<keyword evidence="6 9" id="KW-0812">Transmembrane</keyword>
<dbReference type="PANTHER" id="PTHR30012">
    <property type="entry name" value="GENERAL SECRETION PATHWAY PROTEIN"/>
    <property type="match status" value="1"/>
</dbReference>
<dbReference type="GO" id="GO:0005886">
    <property type="term" value="C:plasma membrane"/>
    <property type="evidence" value="ECO:0007669"/>
    <property type="project" value="UniProtKB-SubCell"/>
</dbReference>
<dbReference type="GO" id="GO:0015628">
    <property type="term" value="P:protein secretion by the type II secretion system"/>
    <property type="evidence" value="ECO:0007669"/>
    <property type="project" value="TreeGrafter"/>
</dbReference>
<dbReference type="InterPro" id="IPR042094">
    <property type="entry name" value="T2SS_GspF_sf"/>
</dbReference>
<feature type="domain" description="Type II secretion system protein GspF" evidence="11">
    <location>
        <begin position="64"/>
        <end position="187"/>
    </location>
</feature>
<dbReference type="PANTHER" id="PTHR30012:SF7">
    <property type="entry name" value="PROTEIN TRANSPORT PROTEIN HOFC HOMOLOG"/>
    <property type="match status" value="1"/>
</dbReference>
<keyword evidence="7 10" id="KW-1133">Transmembrane helix</keyword>
<organism evidence="12 13">
    <name type="scientific">Serratia plymuthica</name>
    <dbReference type="NCBI Taxonomy" id="82996"/>
    <lineage>
        <taxon>Bacteria</taxon>
        <taxon>Pseudomonadati</taxon>
        <taxon>Pseudomonadota</taxon>
        <taxon>Gammaproteobacteria</taxon>
        <taxon>Enterobacterales</taxon>
        <taxon>Yersiniaceae</taxon>
        <taxon>Serratia</taxon>
    </lineage>
</organism>
<sequence length="371" mass="42283">MKAQRLFLWQAVDPHGQLRQGERMSNEKHLVSQWLIEQGLQPCQINSGKRIAPAQWRGEPMIQFTRQLATLLQAGLPLVNGLQLLAEEHPSAAWRCLLREITEQVRQGQPFSDVIAGQRAIFPLIYRQLIAIGELTGNLDACCLQLAQQQEAQQKLQKKVIKALRYPLFICAVALLVSILMLVMVLPEFAGVYQSFDAPLPWFTQGLLNLSAILVHSGPWLVLIMAGAVFSYFRWLHPKPQWRRREQATLLRLPLIAQLIKGGSLSQIFRILAMTQQAGLTLVEGLNAAALSVDSLFYRQAIETVRQQIAQGHTFYSALGQQALFPHYANNWCGWAKSPARWTPCWASWRCGMSSKPLNWPIRWRKRWSRY</sequence>
<evidence type="ECO:0000256" key="2">
    <source>
        <dbReference type="ARBA" id="ARBA00005745"/>
    </source>
</evidence>
<dbReference type="InterPro" id="IPR003004">
    <property type="entry name" value="GspF/PilC"/>
</dbReference>
<comment type="similarity">
    <text evidence="2 9">Belongs to the GSP F family.</text>
</comment>
<evidence type="ECO:0000256" key="9">
    <source>
        <dbReference type="RuleBase" id="RU003923"/>
    </source>
</evidence>